<dbReference type="PANTHER" id="PTHR19964">
    <property type="entry name" value="MULTIPLE PDZ DOMAIN PROTEIN"/>
    <property type="match status" value="1"/>
</dbReference>
<feature type="domain" description="PDZ" evidence="6">
    <location>
        <begin position="76"/>
        <end position="156"/>
    </location>
</feature>
<feature type="domain" description="PDZ" evidence="6">
    <location>
        <begin position="1132"/>
        <end position="1227"/>
    </location>
</feature>
<feature type="compositionally biased region" description="Low complexity" evidence="5">
    <location>
        <begin position="818"/>
        <end position="836"/>
    </location>
</feature>
<dbReference type="Gene3D" id="2.30.42.10">
    <property type="match status" value="9"/>
</dbReference>
<dbReference type="SMART" id="SM00228">
    <property type="entry name" value="PDZ"/>
    <property type="match status" value="9"/>
</dbReference>
<feature type="domain" description="PDZ" evidence="6">
    <location>
        <begin position="984"/>
        <end position="1058"/>
    </location>
</feature>
<dbReference type="InterPro" id="IPR036034">
    <property type="entry name" value="PDZ_sf"/>
</dbReference>
<evidence type="ECO:0000313" key="8">
    <source>
        <dbReference type="EMBL" id="CAF4451313.1"/>
    </source>
</evidence>
<dbReference type="CDD" id="cd06673">
    <property type="entry name" value="PDZ10_MUPP1-PDZ8_PATJ-like"/>
    <property type="match status" value="1"/>
</dbReference>
<reference evidence="8" key="1">
    <citation type="submission" date="2021-02" db="EMBL/GenBank/DDBJ databases">
        <authorList>
            <person name="Nowell W R."/>
        </authorList>
    </citation>
    <scope>NUCLEOTIDE SEQUENCE</scope>
</reference>
<gene>
    <name evidence="7" type="ORF">HFQ381_LOCUS4760</name>
    <name evidence="8" type="ORF">QYT958_LOCUS666</name>
</gene>
<dbReference type="GO" id="GO:0016020">
    <property type="term" value="C:membrane"/>
    <property type="evidence" value="ECO:0007669"/>
    <property type="project" value="UniProtKB-SubCell"/>
</dbReference>
<dbReference type="CDD" id="cd06671">
    <property type="entry name" value="PDZ7_MUPP1-PD6_PATJ-like"/>
    <property type="match status" value="1"/>
</dbReference>
<dbReference type="EMBL" id="CAJOBO010000191">
    <property type="protein sequence ID" value="CAF4157671.1"/>
    <property type="molecule type" value="Genomic_DNA"/>
</dbReference>
<accession>A0A820S7D3</accession>
<protein>
    <recommendedName>
        <fullName evidence="6">PDZ domain-containing protein</fullName>
    </recommendedName>
</protein>
<feature type="domain" description="PDZ" evidence="6">
    <location>
        <begin position="1547"/>
        <end position="1630"/>
    </location>
</feature>
<evidence type="ECO:0000313" key="9">
    <source>
        <dbReference type="Proteomes" id="UP000663848"/>
    </source>
</evidence>
<evidence type="ECO:0000259" key="6">
    <source>
        <dbReference type="PROSITE" id="PS50106"/>
    </source>
</evidence>
<feature type="compositionally biased region" description="Polar residues" evidence="5">
    <location>
        <begin position="807"/>
        <end position="817"/>
    </location>
</feature>
<evidence type="ECO:0000256" key="4">
    <source>
        <dbReference type="ARBA" id="ARBA00023136"/>
    </source>
</evidence>
<feature type="compositionally biased region" description="Basic and acidic residues" evidence="5">
    <location>
        <begin position="844"/>
        <end position="853"/>
    </location>
</feature>
<evidence type="ECO:0000256" key="3">
    <source>
        <dbReference type="ARBA" id="ARBA00022737"/>
    </source>
</evidence>
<feature type="domain" description="PDZ" evidence="6">
    <location>
        <begin position="538"/>
        <end position="615"/>
    </location>
</feature>
<dbReference type="InterPro" id="IPR001478">
    <property type="entry name" value="PDZ"/>
</dbReference>
<feature type="domain" description="PDZ" evidence="6">
    <location>
        <begin position="240"/>
        <end position="329"/>
    </location>
</feature>
<keyword evidence="3" id="KW-0677">Repeat</keyword>
<comment type="caution">
    <text evidence="8">The sequence shown here is derived from an EMBL/GenBank/DDBJ whole genome shotgun (WGS) entry which is preliminary data.</text>
</comment>
<evidence type="ECO:0000256" key="2">
    <source>
        <dbReference type="ARBA" id="ARBA00022553"/>
    </source>
</evidence>
<feature type="region of interest" description="Disordered" evidence="5">
    <location>
        <begin position="926"/>
        <end position="965"/>
    </location>
</feature>
<dbReference type="InterPro" id="IPR051342">
    <property type="entry name" value="PDZ_scaffold"/>
</dbReference>
<keyword evidence="4" id="KW-0472">Membrane</keyword>
<sequence>MFNSHDLTLANCAHQRLVNSGQVSIELAVIIKNCTIAYSHAAVSKSNNNGHSCIRILSALVNVDMVLNTLWTQIEVVDLINDGSGLGFGISGNQSTGVVVKAIVPGSIADKDGRIHTGDHLFQINHVYVRGMNSEQVAGILRQSSEQVRLVVARSIREPTAAINTAASISENPSLISENAIRTRNSLSSMMNDSEGIINNSQNKILLRTERLLESNHSLEKILNNLLNQCQYEDGTEILDVTLEKGDDGLGITVAGYVSPDSTNDDAIAGIFIRDIAEGSACFRDGRLAIGDQIIEVNDQSLNGFSNVQALYLLQNTHSSVRLKIRRYLDGVKYEKIKEMISLESSNQIEEKLEFQNKSNIHEQIRDRWIKILGNNYEIFIIDIYKPDNGSLGITLEGTVDVENGEKIGAHHYIRALLPEGIIGMEATLISGDELLEINNQVLYGKNHLNVIEILKRVKNDIKLVCARRHMKQSREANLKPNANRSRSISFCKSTEIVVKAKSMGTLDAANSSFLRTTKTRSLEIVSNLALWSTSVLNIELNKGDHGLGFSVLDYQDPSNPSYSPVIVIRSLVAGGVAQLDGRLIPGDRLVAVNDITLENMNLDDVIKILKSTPKGPVKLSLSKPLPYPKFKNDNDDKIITDSDQDVKINQRLSRISKSKTTAEIMNNHKRSASSHRSINAKPAVSPGITLSAPAILSRYEYVETLLHKESLQEKPKKSIHNDAWREKSSKKTLSFKTTELKSENDDKLNTKLDINSLPSNHYQSDLSLVNHYANLPEFSHFQFDHFLLASRSSSYSSNERLRNSSTFSSSKFNRQSNASQTTTTATANTGVNTPTKRASRSRHSNDTTKYYEKQNQQKHSKRSMMNKFDSLSYFNEPDLSTDDSNNLIYSSTTNHRHSVKNNTHSKPLLNDNVCEINDMKQQDELLSDNNNNNNNSTIPTAEQSKRSSSSRQSSRMASPALSTSSQSSGRVITLLNHEVIQIPIDLEREISIKHNFDELGLVLDASVDDGVNGCYVRSINLTSNNIYLQPGDFILSINNENMRKISNAQARAIIRRASLIGSDIGIIYIVGEEAKQFKDQILDSQLIPLENLDSDIEAHQSKANLIDDDKDSPILIDSESLCSTLWGAPRTVILYRDEQIKNLGISIVGGKLDFSGPGNTIESCISGIFVKHVIPDSIAGRKSTLKTGDRILEVNGYNLRDATHDHAVEIIRSAQSPIYFIVQSLFDASSPSTHLPPPIEDNQIIKQYEHLNGEVLLIDIKRNSSEINEPLGLSLIGHRDPYKLAVFVCDIQLDSLVSRDNRLELGDQLLQVNDEILLGKAHSVVTSIIKSIKSETLNFVILRNPNAMDDMALRSPYKSIQHHDISHANEHKENDDRLTSKSDFPFNKHIFDNKKPMKNKKSFNQIKTTNIVDNDNVDKLVNNNFTDSLACDMNKSLFNKQHNELLPTSSSNALTHVNNDRNHQLIANVTLPIVSKQTIDYNAEIKDSFVSHIPMMSSSSSSSSLSNPKPLLDQQVPVKSEPLVITSNGIEDNPRTKPIIVGQETLIEIDRGEFGLGLSVVGGSDTQLSAIIIHDIYEGCATQRDGRLLVGDRILEVNSIDLRSATHEEAMQALRQTTSIIRMVVLRREMINEEDKFDVITVDFIKKSGKGLGFSIIGRRHGFGVFISHIIEGGSAEKDGRLMSGDLILEVNEKDLRLAAYEQVAYTLKTLPHGRVYIKIGRLKVNADEYVASSEHKHRSCLSSTNKTNDR</sequence>
<proteinExistence type="predicted"/>
<feature type="domain" description="PDZ" evidence="6">
    <location>
        <begin position="381"/>
        <end position="470"/>
    </location>
</feature>
<dbReference type="CDD" id="cd06669">
    <property type="entry name" value="PDZ5_MUPP1-like"/>
    <property type="match status" value="1"/>
</dbReference>
<dbReference type="CDD" id="cd06667">
    <property type="entry name" value="PDZ2_MUPP1-like"/>
    <property type="match status" value="1"/>
</dbReference>
<dbReference type="Pfam" id="PF00595">
    <property type="entry name" value="PDZ"/>
    <property type="match status" value="6"/>
</dbReference>
<feature type="region of interest" description="Disordered" evidence="5">
    <location>
        <begin position="795"/>
        <end position="864"/>
    </location>
</feature>
<dbReference type="PANTHER" id="PTHR19964:SF92">
    <property type="entry name" value="PATJ HOMOLOG"/>
    <property type="match status" value="1"/>
</dbReference>
<dbReference type="Proteomes" id="UP000663848">
    <property type="component" value="Unassembled WGS sequence"/>
</dbReference>
<dbReference type="EMBL" id="CAJOBR010000031">
    <property type="protein sequence ID" value="CAF4451313.1"/>
    <property type="molecule type" value="Genomic_DNA"/>
</dbReference>
<name>A0A820S7D3_9BILA</name>
<dbReference type="PROSITE" id="PS50106">
    <property type="entry name" value="PDZ"/>
    <property type="match status" value="9"/>
</dbReference>
<dbReference type="SUPFAM" id="SSF50156">
    <property type="entry name" value="PDZ domain-like"/>
    <property type="match status" value="9"/>
</dbReference>
<feature type="domain" description="PDZ" evidence="6">
    <location>
        <begin position="1642"/>
        <end position="1710"/>
    </location>
</feature>
<feature type="domain" description="PDZ" evidence="6">
    <location>
        <begin position="1258"/>
        <end position="1332"/>
    </location>
</feature>
<organism evidence="8 9">
    <name type="scientific">Rotaria socialis</name>
    <dbReference type="NCBI Taxonomy" id="392032"/>
    <lineage>
        <taxon>Eukaryota</taxon>
        <taxon>Metazoa</taxon>
        <taxon>Spiralia</taxon>
        <taxon>Gnathifera</taxon>
        <taxon>Rotifera</taxon>
        <taxon>Eurotatoria</taxon>
        <taxon>Bdelloidea</taxon>
        <taxon>Philodinida</taxon>
        <taxon>Philodinidae</taxon>
        <taxon>Rotaria</taxon>
    </lineage>
</organism>
<keyword evidence="2" id="KW-0597">Phosphoprotein</keyword>
<dbReference type="Proteomes" id="UP000663851">
    <property type="component" value="Unassembled WGS sequence"/>
</dbReference>
<evidence type="ECO:0000313" key="7">
    <source>
        <dbReference type="EMBL" id="CAF4157671.1"/>
    </source>
</evidence>
<evidence type="ECO:0000256" key="5">
    <source>
        <dbReference type="SAM" id="MobiDB-lite"/>
    </source>
</evidence>
<feature type="compositionally biased region" description="Low complexity" evidence="5">
    <location>
        <begin position="947"/>
        <end position="965"/>
    </location>
</feature>
<dbReference type="FunFam" id="2.30.42.10:FF:000070">
    <property type="entry name" value="Multiple PDZ domain protein"/>
    <property type="match status" value="1"/>
</dbReference>
<evidence type="ECO:0000256" key="1">
    <source>
        <dbReference type="ARBA" id="ARBA00004370"/>
    </source>
</evidence>
<comment type="subcellular location">
    <subcellularLocation>
        <location evidence="1">Membrane</location>
    </subcellularLocation>
</comment>